<dbReference type="EMBL" id="DXAJ01000102">
    <property type="protein sequence ID" value="HJA03064.1"/>
    <property type="molecule type" value="Genomic_DNA"/>
</dbReference>
<comment type="subcellular location">
    <subcellularLocation>
        <location evidence="2">Cell membrane</location>
        <topology evidence="2">Peripheral membrane protein</topology>
        <orientation evidence="2">Cytoplasmic side</orientation>
    </subcellularLocation>
</comment>
<comment type="function">
    <text evidence="2">Could be involved in insertion of integral membrane proteins into the membrane.</text>
</comment>
<reference evidence="3" key="2">
    <citation type="submission" date="2021-04" db="EMBL/GenBank/DDBJ databases">
        <authorList>
            <person name="Gilroy R."/>
        </authorList>
    </citation>
    <scope>NUCLEOTIDE SEQUENCE</scope>
    <source>
        <strain evidence="3">CHK156-179</strain>
    </source>
</reference>
<accession>A0A9D2H3F5</accession>
<dbReference type="NCBIfam" id="TIGR00278">
    <property type="entry name" value="membrane protein insertion efficiency factor YidD"/>
    <property type="match status" value="1"/>
</dbReference>
<dbReference type="InterPro" id="IPR002696">
    <property type="entry name" value="Membr_insert_effic_factor_YidD"/>
</dbReference>
<comment type="similarity">
    <text evidence="2">Belongs to the UPF0161 family.</text>
</comment>
<dbReference type="PANTHER" id="PTHR33383:SF1">
    <property type="entry name" value="MEMBRANE PROTEIN INSERTION EFFICIENCY FACTOR-RELATED"/>
    <property type="match status" value="1"/>
</dbReference>
<dbReference type="Pfam" id="PF01809">
    <property type="entry name" value="YidD"/>
    <property type="match status" value="1"/>
</dbReference>
<gene>
    <name evidence="3" type="primary">yidD</name>
    <name evidence="3" type="ORF">H9797_06810</name>
</gene>
<keyword evidence="2" id="KW-1003">Cell membrane</keyword>
<dbReference type="HAMAP" id="MF_00386">
    <property type="entry name" value="UPF0161_YidD"/>
    <property type="match status" value="1"/>
</dbReference>
<dbReference type="PANTHER" id="PTHR33383">
    <property type="entry name" value="MEMBRANE PROTEIN INSERTION EFFICIENCY FACTOR-RELATED"/>
    <property type="match status" value="1"/>
</dbReference>
<keyword evidence="1 2" id="KW-0472">Membrane</keyword>
<protein>
    <recommendedName>
        <fullName evidence="2">Putative membrane protein insertion efficiency factor</fullName>
    </recommendedName>
</protein>
<name>A0A9D2H3F5_9FIRM</name>
<evidence type="ECO:0000313" key="4">
    <source>
        <dbReference type="Proteomes" id="UP000824221"/>
    </source>
</evidence>
<dbReference type="Proteomes" id="UP000824221">
    <property type="component" value="Unassembled WGS sequence"/>
</dbReference>
<evidence type="ECO:0000256" key="1">
    <source>
        <dbReference type="ARBA" id="ARBA00023136"/>
    </source>
</evidence>
<evidence type="ECO:0000313" key="3">
    <source>
        <dbReference type="EMBL" id="HJA03064.1"/>
    </source>
</evidence>
<dbReference type="GO" id="GO:0005886">
    <property type="term" value="C:plasma membrane"/>
    <property type="evidence" value="ECO:0007669"/>
    <property type="project" value="UniProtKB-SubCell"/>
</dbReference>
<evidence type="ECO:0000256" key="2">
    <source>
        <dbReference type="HAMAP-Rule" id="MF_00386"/>
    </source>
</evidence>
<sequence length="76" mass="8908">MKGFCMFLIGLYQKHLSRHTCLYTPTCSEYTKRAINNLGVFFGILFGIWRILRCNPLSKGGFDPAPEQYFKVRWLL</sequence>
<proteinExistence type="inferred from homology"/>
<organism evidence="3 4">
    <name type="scientific">Candidatus Gallimonas gallistercoris</name>
    <dbReference type="NCBI Taxonomy" id="2838602"/>
    <lineage>
        <taxon>Bacteria</taxon>
        <taxon>Bacillati</taxon>
        <taxon>Bacillota</taxon>
        <taxon>Clostridia</taxon>
        <taxon>Candidatus Gallimonas</taxon>
    </lineage>
</organism>
<reference evidence="3" key="1">
    <citation type="journal article" date="2021" name="PeerJ">
        <title>Extensive microbial diversity within the chicken gut microbiome revealed by metagenomics and culture.</title>
        <authorList>
            <person name="Gilroy R."/>
            <person name="Ravi A."/>
            <person name="Getino M."/>
            <person name="Pursley I."/>
            <person name="Horton D.L."/>
            <person name="Alikhan N.F."/>
            <person name="Baker D."/>
            <person name="Gharbi K."/>
            <person name="Hall N."/>
            <person name="Watson M."/>
            <person name="Adriaenssens E.M."/>
            <person name="Foster-Nyarko E."/>
            <person name="Jarju S."/>
            <person name="Secka A."/>
            <person name="Antonio M."/>
            <person name="Oren A."/>
            <person name="Chaudhuri R.R."/>
            <person name="La Ragione R."/>
            <person name="Hildebrand F."/>
            <person name="Pallen M.J."/>
        </authorList>
    </citation>
    <scope>NUCLEOTIDE SEQUENCE</scope>
    <source>
        <strain evidence="3">CHK156-179</strain>
    </source>
</reference>
<dbReference type="SMART" id="SM01234">
    <property type="entry name" value="Haemolytic"/>
    <property type="match status" value="1"/>
</dbReference>
<comment type="caution">
    <text evidence="3">The sequence shown here is derived from an EMBL/GenBank/DDBJ whole genome shotgun (WGS) entry which is preliminary data.</text>
</comment>
<dbReference type="AlphaFoldDB" id="A0A9D2H3F5"/>